<name>A0A1Y1X4A2_9FUNG</name>
<sequence>MEAQTEVPVGLITENDPNINAIAYRNQQLMKKEIKKEKTLAEIENDVRKKWEEIKNYPKEDVDIAEKFYNDNSVILYVPTSVQCHGIEEIQRVHSYNNHCGISTKDLSNEVIINTTVCGSTITEEKILTILHSRPIQWLLPGVQATGRRIVLPMVTIVSFDDDLYIKSKRLYWDQACVLKQVGLIPMVSRCPFNGEDIDVPVKGVQQSDPLLTKEQLEDINSLDILNRHTLKRASIERFRDLRSLCQ</sequence>
<evidence type="ECO:0000313" key="2">
    <source>
        <dbReference type="Proteomes" id="UP000193944"/>
    </source>
</evidence>
<dbReference type="OrthoDB" id="5440at2759"/>
<gene>
    <name evidence="1" type="ORF">BCR32DRAFT_25703</name>
</gene>
<proteinExistence type="predicted"/>
<dbReference type="PANTHER" id="PTHR38436:SF3">
    <property type="entry name" value="CARBOXYMETHYLENEBUTENOLIDASE-RELATED"/>
    <property type="match status" value="1"/>
</dbReference>
<dbReference type="AlphaFoldDB" id="A0A1Y1X4A2"/>
<protein>
    <submittedName>
        <fullName evidence="1">Uncharacterized protein</fullName>
    </submittedName>
</protein>
<keyword evidence="2" id="KW-1185">Reference proteome</keyword>
<comment type="caution">
    <text evidence="1">The sequence shown here is derived from an EMBL/GenBank/DDBJ whole genome shotgun (WGS) entry which is preliminary data.</text>
</comment>
<dbReference type="PANTHER" id="PTHR38436">
    <property type="entry name" value="POLYKETIDE CYCLASE SNOAL-LIKE DOMAIN"/>
    <property type="match status" value="1"/>
</dbReference>
<accession>A0A1Y1X4A2</accession>
<organism evidence="1 2">
    <name type="scientific">Anaeromyces robustus</name>
    <dbReference type="NCBI Taxonomy" id="1754192"/>
    <lineage>
        <taxon>Eukaryota</taxon>
        <taxon>Fungi</taxon>
        <taxon>Fungi incertae sedis</taxon>
        <taxon>Chytridiomycota</taxon>
        <taxon>Chytridiomycota incertae sedis</taxon>
        <taxon>Neocallimastigomycetes</taxon>
        <taxon>Neocallimastigales</taxon>
        <taxon>Neocallimastigaceae</taxon>
        <taxon>Anaeromyces</taxon>
    </lineage>
</organism>
<dbReference type="Gene3D" id="3.10.450.50">
    <property type="match status" value="1"/>
</dbReference>
<dbReference type="InterPro" id="IPR032710">
    <property type="entry name" value="NTF2-like_dom_sf"/>
</dbReference>
<dbReference type="InterPro" id="IPR009959">
    <property type="entry name" value="Cyclase_SnoaL-like"/>
</dbReference>
<dbReference type="SUPFAM" id="SSF54427">
    <property type="entry name" value="NTF2-like"/>
    <property type="match status" value="1"/>
</dbReference>
<reference evidence="1 2" key="1">
    <citation type="submission" date="2016-08" db="EMBL/GenBank/DDBJ databases">
        <title>A Parts List for Fungal Cellulosomes Revealed by Comparative Genomics.</title>
        <authorList>
            <consortium name="DOE Joint Genome Institute"/>
            <person name="Haitjema C.H."/>
            <person name="Gilmore S.P."/>
            <person name="Henske J.K."/>
            <person name="Solomon K.V."/>
            <person name="De Groot R."/>
            <person name="Kuo A."/>
            <person name="Mondo S.J."/>
            <person name="Salamov A.A."/>
            <person name="Labutti K."/>
            <person name="Zhao Z."/>
            <person name="Chiniquy J."/>
            <person name="Barry K."/>
            <person name="Brewer H.M."/>
            <person name="Purvine S.O."/>
            <person name="Wright A.T."/>
            <person name="Boxma B."/>
            <person name="Van Alen T."/>
            <person name="Hackstein J.H."/>
            <person name="Baker S.E."/>
            <person name="Grigoriev I.V."/>
            <person name="O'Malley M.A."/>
        </authorList>
    </citation>
    <scope>NUCLEOTIDE SEQUENCE [LARGE SCALE GENOMIC DNA]</scope>
    <source>
        <strain evidence="1 2">S4</strain>
    </source>
</reference>
<dbReference type="EMBL" id="MCFG01000154">
    <property type="protein sequence ID" value="ORX80144.1"/>
    <property type="molecule type" value="Genomic_DNA"/>
</dbReference>
<reference evidence="1 2" key="2">
    <citation type="submission" date="2016-08" db="EMBL/GenBank/DDBJ databases">
        <title>Pervasive Adenine N6-methylation of Active Genes in Fungi.</title>
        <authorList>
            <consortium name="DOE Joint Genome Institute"/>
            <person name="Mondo S.J."/>
            <person name="Dannebaum R.O."/>
            <person name="Kuo R.C."/>
            <person name="Labutti K."/>
            <person name="Haridas S."/>
            <person name="Kuo A."/>
            <person name="Salamov A."/>
            <person name="Ahrendt S.R."/>
            <person name="Lipzen A."/>
            <person name="Sullivan W."/>
            <person name="Andreopoulos W.B."/>
            <person name="Clum A."/>
            <person name="Lindquist E."/>
            <person name="Daum C."/>
            <person name="Ramamoorthy G.K."/>
            <person name="Gryganskyi A."/>
            <person name="Culley D."/>
            <person name="Magnuson J.K."/>
            <person name="James T.Y."/>
            <person name="O'Malley M.A."/>
            <person name="Stajich J.E."/>
            <person name="Spatafora J.W."/>
            <person name="Visel A."/>
            <person name="Grigoriev I.V."/>
        </authorList>
    </citation>
    <scope>NUCLEOTIDE SEQUENCE [LARGE SCALE GENOMIC DNA]</scope>
    <source>
        <strain evidence="1 2">S4</strain>
    </source>
</reference>
<dbReference type="GO" id="GO:0030638">
    <property type="term" value="P:polyketide metabolic process"/>
    <property type="evidence" value="ECO:0007669"/>
    <property type="project" value="InterPro"/>
</dbReference>
<evidence type="ECO:0000313" key="1">
    <source>
        <dbReference type="EMBL" id="ORX80144.1"/>
    </source>
</evidence>
<dbReference type="Proteomes" id="UP000193944">
    <property type="component" value="Unassembled WGS sequence"/>
</dbReference>
<dbReference type="STRING" id="1754192.A0A1Y1X4A2"/>